<keyword evidence="2 6" id="KW-0812">Transmembrane</keyword>
<keyword evidence="3 6" id="KW-1133">Transmembrane helix</keyword>
<evidence type="ECO:0000259" key="7">
    <source>
        <dbReference type="Pfam" id="PF12698"/>
    </source>
</evidence>
<dbReference type="RefSeq" id="WP_042544205.1">
    <property type="nucleotide sequence ID" value="NZ_JXSQ01000011.1"/>
</dbReference>
<evidence type="ECO:0000256" key="4">
    <source>
        <dbReference type="ARBA" id="ARBA00023136"/>
    </source>
</evidence>
<accession>A0A0D0ISJ8</accession>
<proteinExistence type="predicted"/>
<keyword evidence="4 6" id="KW-0472">Membrane</keyword>
<evidence type="ECO:0000256" key="5">
    <source>
        <dbReference type="SAM" id="MobiDB-lite"/>
    </source>
</evidence>
<reference evidence="8 9" key="1">
    <citation type="submission" date="2015-01" db="EMBL/GenBank/DDBJ databases">
        <title>Draft genome sequence of Leucobacter komagatae strain VKM ST2845.</title>
        <authorList>
            <person name="Karlyshev A.V."/>
            <person name="Kudryashova E.B."/>
        </authorList>
    </citation>
    <scope>NUCLEOTIDE SEQUENCE [LARGE SCALE GENOMIC DNA]</scope>
    <source>
        <strain evidence="8 9">VKM ST2845</strain>
    </source>
</reference>
<sequence length="400" mass="41413">MLTKTKRRAFRALVRTDASDLFREKLTVASMLTMVLVLLVIHTALWLAFAVTGSAPRIAQADLAALTASPHTAKIAAQLAPLAAGPQDDPNATLAMNTGASTGNSTGDNANTDAAAVTVTLLDSRVGWDVLWQTLRAAGVPAGSITVIGVDGDPAPDFLRLNLGTEFLAVLASIALIGTTVPLVAARERGMLRLLGTTPLPRRLFLAARIPTRLALLLACTAGFIAIGIARRYTEVSALPRFAVTVSCAAIMLFGLGAVFSARARNAEASQNVMAGLSLALVFSGGAVIPTAVLPAPMRTVVGLLPGSWVTEPASADLAGTTPLLPVPVYWALMLLTGVACFVLAARRFSWDAAPTPARRRKDPEATAAAPSDATASETTASETTAFNTPPATSREGAIT</sequence>
<name>A0A0D0ISJ8_9MICO</name>
<feature type="region of interest" description="Disordered" evidence="5">
    <location>
        <begin position="354"/>
        <end position="400"/>
    </location>
</feature>
<evidence type="ECO:0000256" key="1">
    <source>
        <dbReference type="ARBA" id="ARBA00004141"/>
    </source>
</evidence>
<evidence type="ECO:0000313" key="9">
    <source>
        <dbReference type="Proteomes" id="UP000032120"/>
    </source>
</evidence>
<feature type="transmembrane region" description="Helical" evidence="6">
    <location>
        <begin position="274"/>
        <end position="296"/>
    </location>
</feature>
<evidence type="ECO:0000313" key="8">
    <source>
        <dbReference type="EMBL" id="KIP52438.1"/>
    </source>
</evidence>
<dbReference type="GO" id="GO:0016020">
    <property type="term" value="C:membrane"/>
    <property type="evidence" value="ECO:0007669"/>
    <property type="project" value="UniProtKB-SubCell"/>
</dbReference>
<feature type="transmembrane region" description="Helical" evidence="6">
    <location>
        <begin position="28"/>
        <end position="49"/>
    </location>
</feature>
<dbReference type="EMBL" id="JXSQ01000011">
    <property type="protein sequence ID" value="KIP52438.1"/>
    <property type="molecule type" value="Genomic_DNA"/>
</dbReference>
<dbReference type="InterPro" id="IPR013525">
    <property type="entry name" value="ABC2_TM"/>
</dbReference>
<feature type="transmembrane region" description="Helical" evidence="6">
    <location>
        <begin position="167"/>
        <end position="185"/>
    </location>
</feature>
<feature type="domain" description="ABC-2 type transporter transmembrane" evidence="7">
    <location>
        <begin position="167"/>
        <end position="346"/>
    </location>
</feature>
<organism evidence="8 9">
    <name type="scientific">Leucobacter komagatae</name>
    <dbReference type="NCBI Taxonomy" id="55969"/>
    <lineage>
        <taxon>Bacteria</taxon>
        <taxon>Bacillati</taxon>
        <taxon>Actinomycetota</taxon>
        <taxon>Actinomycetes</taxon>
        <taxon>Micrococcales</taxon>
        <taxon>Microbacteriaceae</taxon>
        <taxon>Leucobacter</taxon>
    </lineage>
</organism>
<feature type="region of interest" description="Disordered" evidence="5">
    <location>
        <begin position="90"/>
        <end position="109"/>
    </location>
</feature>
<gene>
    <name evidence="8" type="ORF">SD72_09485</name>
</gene>
<feature type="transmembrane region" description="Helical" evidence="6">
    <location>
        <begin position="329"/>
        <end position="346"/>
    </location>
</feature>
<feature type="compositionally biased region" description="Low complexity" evidence="5">
    <location>
        <begin position="366"/>
        <end position="386"/>
    </location>
</feature>
<comment type="subcellular location">
    <subcellularLocation>
        <location evidence="1">Membrane</location>
        <topology evidence="1">Multi-pass membrane protein</topology>
    </subcellularLocation>
</comment>
<dbReference type="Pfam" id="PF12698">
    <property type="entry name" value="ABC2_membrane_3"/>
    <property type="match status" value="1"/>
</dbReference>
<dbReference type="Proteomes" id="UP000032120">
    <property type="component" value="Unassembled WGS sequence"/>
</dbReference>
<dbReference type="GO" id="GO:0140359">
    <property type="term" value="F:ABC-type transporter activity"/>
    <property type="evidence" value="ECO:0007669"/>
    <property type="project" value="InterPro"/>
</dbReference>
<dbReference type="OrthoDB" id="5125504at2"/>
<evidence type="ECO:0000256" key="3">
    <source>
        <dbReference type="ARBA" id="ARBA00022989"/>
    </source>
</evidence>
<evidence type="ECO:0000256" key="2">
    <source>
        <dbReference type="ARBA" id="ARBA00022692"/>
    </source>
</evidence>
<keyword evidence="9" id="KW-1185">Reference proteome</keyword>
<feature type="compositionally biased region" description="Polar residues" evidence="5">
    <location>
        <begin position="94"/>
        <end position="107"/>
    </location>
</feature>
<comment type="caution">
    <text evidence="8">The sequence shown here is derived from an EMBL/GenBank/DDBJ whole genome shotgun (WGS) entry which is preliminary data.</text>
</comment>
<feature type="transmembrane region" description="Helical" evidence="6">
    <location>
        <begin position="242"/>
        <end position="262"/>
    </location>
</feature>
<protein>
    <recommendedName>
        <fullName evidence="7">ABC-2 type transporter transmembrane domain-containing protein</fullName>
    </recommendedName>
</protein>
<evidence type="ECO:0000256" key="6">
    <source>
        <dbReference type="SAM" id="Phobius"/>
    </source>
</evidence>
<dbReference type="AlphaFoldDB" id="A0A0D0ISJ8"/>
<feature type="transmembrane region" description="Helical" evidence="6">
    <location>
        <begin position="206"/>
        <end position="230"/>
    </location>
</feature>